<feature type="domain" description="Peptidase M20 dimerisation" evidence="12">
    <location>
        <begin position="195"/>
        <end position="298"/>
    </location>
</feature>
<evidence type="ECO:0000256" key="11">
    <source>
        <dbReference type="ARBA" id="ARBA00051301"/>
    </source>
</evidence>
<comment type="cofactor">
    <cofactor evidence="2">
        <name>Zn(2+)</name>
        <dbReference type="ChEBI" id="CHEBI:29105"/>
    </cofactor>
</comment>
<dbReference type="Gene3D" id="3.40.630.10">
    <property type="entry name" value="Zn peptidases"/>
    <property type="match status" value="1"/>
</dbReference>
<dbReference type="GO" id="GO:0009014">
    <property type="term" value="F:succinyl-diaminopimelate desuccinylase activity"/>
    <property type="evidence" value="ECO:0007669"/>
    <property type="project" value="UniProtKB-EC"/>
</dbReference>
<keyword evidence="8" id="KW-0378">Hydrolase</keyword>
<dbReference type="AlphaFoldDB" id="A0A917DVU0"/>
<dbReference type="PANTHER" id="PTHR43808">
    <property type="entry name" value="ACETYLORNITHINE DEACETYLASE"/>
    <property type="match status" value="1"/>
</dbReference>
<dbReference type="InterPro" id="IPR010182">
    <property type="entry name" value="ArgE/DapE"/>
</dbReference>
<evidence type="ECO:0000256" key="1">
    <source>
        <dbReference type="ARBA" id="ARBA00001941"/>
    </source>
</evidence>
<dbReference type="GO" id="GO:0046872">
    <property type="term" value="F:metal ion binding"/>
    <property type="evidence" value="ECO:0007669"/>
    <property type="project" value="UniProtKB-KW"/>
</dbReference>
<evidence type="ECO:0000256" key="10">
    <source>
        <dbReference type="ARBA" id="ARBA00023285"/>
    </source>
</evidence>
<dbReference type="InterPro" id="IPR001261">
    <property type="entry name" value="ArgE/DapE_CS"/>
</dbReference>
<dbReference type="InterPro" id="IPR036264">
    <property type="entry name" value="Bact_exopeptidase_dim_dom"/>
</dbReference>
<comment type="caution">
    <text evidence="13">The sequence shown here is derived from an EMBL/GenBank/DDBJ whole genome shotgun (WGS) entry which is preliminary data.</text>
</comment>
<evidence type="ECO:0000313" key="14">
    <source>
        <dbReference type="Proteomes" id="UP000612456"/>
    </source>
</evidence>
<organism evidence="13 14">
    <name type="scientific">Paenibacillus nasutitermitis</name>
    <dbReference type="NCBI Taxonomy" id="1652958"/>
    <lineage>
        <taxon>Bacteria</taxon>
        <taxon>Bacillati</taxon>
        <taxon>Bacillota</taxon>
        <taxon>Bacilli</taxon>
        <taxon>Bacillales</taxon>
        <taxon>Paenibacillaceae</taxon>
        <taxon>Paenibacillus</taxon>
    </lineage>
</organism>
<evidence type="ECO:0000256" key="2">
    <source>
        <dbReference type="ARBA" id="ARBA00001947"/>
    </source>
</evidence>
<dbReference type="Pfam" id="PF07687">
    <property type="entry name" value="M20_dimer"/>
    <property type="match status" value="1"/>
</dbReference>
<reference evidence="13" key="1">
    <citation type="journal article" date="2014" name="Int. J. Syst. Evol. Microbiol.">
        <title>Complete genome sequence of Corynebacterium casei LMG S-19264T (=DSM 44701T), isolated from a smear-ripened cheese.</title>
        <authorList>
            <consortium name="US DOE Joint Genome Institute (JGI-PGF)"/>
            <person name="Walter F."/>
            <person name="Albersmeier A."/>
            <person name="Kalinowski J."/>
            <person name="Ruckert C."/>
        </authorList>
    </citation>
    <scope>NUCLEOTIDE SEQUENCE</scope>
    <source>
        <strain evidence="13">CGMCC 1.15178</strain>
    </source>
</reference>
<reference evidence="13" key="2">
    <citation type="submission" date="2020-09" db="EMBL/GenBank/DDBJ databases">
        <authorList>
            <person name="Sun Q."/>
            <person name="Zhou Y."/>
        </authorList>
    </citation>
    <scope>NUCLEOTIDE SEQUENCE</scope>
    <source>
        <strain evidence="13">CGMCC 1.15178</strain>
    </source>
</reference>
<comment type="similarity">
    <text evidence="4">Belongs to the peptidase M20A family.</text>
</comment>
<evidence type="ECO:0000256" key="8">
    <source>
        <dbReference type="ARBA" id="ARBA00022801"/>
    </source>
</evidence>
<dbReference type="Proteomes" id="UP000612456">
    <property type="component" value="Unassembled WGS sequence"/>
</dbReference>
<sequence>MDFRGRTGLQLLIMEPVKINRDRLIQVLQDLVAIPSVNPAFPDGYGEAGVAAYMKQFFAELGLPTLVQEVEPGRENVIGMLQGPAGCPALLLEAHMDTVQITGMTIDPYGGEVRDGRLYGRGACDTKASLAAMMLAVEALRNSGADLPASVHLAAVVDEEYRYKGVSALAAEISAGHFVYDGAIVGEPTGLNPIIAHKGVVRFHVDVHGIAGHSSEPDKGLNAIESMVTVISYLKNEMEPAYAKRVHPLVGPPTHCISLIEGGSAPNTVPERCRITIDRRTVPGEEPLEVWVAMKRELLALEEQIPGLKLTVNDPFVIDFAMEVSAGEPLVRNLQDAVAKKIKGKTAAGAPYGSDASKLVRAGVPSVVFGPGDLAQAHTHEEWVDLDEVVLAASILADTVMNFGRE</sequence>
<dbReference type="Pfam" id="PF01546">
    <property type="entry name" value="Peptidase_M20"/>
    <property type="match status" value="1"/>
</dbReference>
<evidence type="ECO:0000259" key="12">
    <source>
        <dbReference type="Pfam" id="PF07687"/>
    </source>
</evidence>
<comment type="cofactor">
    <cofactor evidence="1">
        <name>Co(2+)</name>
        <dbReference type="ChEBI" id="CHEBI:48828"/>
    </cofactor>
</comment>
<evidence type="ECO:0000256" key="4">
    <source>
        <dbReference type="ARBA" id="ARBA00006247"/>
    </source>
</evidence>
<comment type="catalytic activity">
    <reaction evidence="11">
        <text>N-succinyl-(2S,6S)-2,6-diaminopimelate + H2O = (2S,6S)-2,6-diaminopimelate + succinate</text>
        <dbReference type="Rhea" id="RHEA:22608"/>
        <dbReference type="ChEBI" id="CHEBI:15377"/>
        <dbReference type="ChEBI" id="CHEBI:30031"/>
        <dbReference type="ChEBI" id="CHEBI:57609"/>
        <dbReference type="ChEBI" id="CHEBI:58087"/>
        <dbReference type="EC" id="3.5.1.18"/>
    </reaction>
</comment>
<proteinExistence type="inferred from homology"/>
<dbReference type="EMBL" id="BMHP01000002">
    <property type="protein sequence ID" value="GGD73470.1"/>
    <property type="molecule type" value="Genomic_DNA"/>
</dbReference>
<protein>
    <recommendedName>
        <fullName evidence="6">Probable succinyl-diaminopimelate desuccinylase</fullName>
        <ecNumber evidence="5">3.5.1.18</ecNumber>
    </recommendedName>
</protein>
<evidence type="ECO:0000256" key="6">
    <source>
        <dbReference type="ARBA" id="ARBA00016853"/>
    </source>
</evidence>
<dbReference type="EC" id="3.5.1.18" evidence="5"/>
<dbReference type="CDD" id="cd03894">
    <property type="entry name" value="M20_ArgE"/>
    <property type="match status" value="1"/>
</dbReference>
<accession>A0A917DVU0</accession>
<name>A0A917DVU0_9BACL</name>
<gene>
    <name evidence="13" type="ORF">GCM10010911_34190</name>
</gene>
<dbReference type="RefSeq" id="WP_229750331.1">
    <property type="nucleotide sequence ID" value="NZ_BMHP01000002.1"/>
</dbReference>
<dbReference type="Gene3D" id="3.30.70.360">
    <property type="match status" value="1"/>
</dbReference>
<dbReference type="SUPFAM" id="SSF55031">
    <property type="entry name" value="Bacterial exopeptidase dimerisation domain"/>
    <property type="match status" value="1"/>
</dbReference>
<comment type="pathway">
    <text evidence="3">Amino-acid biosynthesis; L-lysine biosynthesis via DAP pathway; LL-2,6-diaminopimelate from (S)-tetrahydrodipicolinate (succinylase route): step 3/3.</text>
</comment>
<evidence type="ECO:0000256" key="5">
    <source>
        <dbReference type="ARBA" id="ARBA00011921"/>
    </source>
</evidence>
<evidence type="ECO:0000256" key="9">
    <source>
        <dbReference type="ARBA" id="ARBA00022833"/>
    </source>
</evidence>
<keyword evidence="9" id="KW-0862">Zinc</keyword>
<dbReference type="PROSITE" id="PS00758">
    <property type="entry name" value="ARGE_DAPE_CPG2_1"/>
    <property type="match status" value="1"/>
</dbReference>
<keyword evidence="10" id="KW-0170">Cobalt</keyword>
<dbReference type="SUPFAM" id="SSF53187">
    <property type="entry name" value="Zn-dependent exopeptidases"/>
    <property type="match status" value="1"/>
</dbReference>
<dbReference type="InterPro" id="IPR011650">
    <property type="entry name" value="Peptidase_M20_dimer"/>
</dbReference>
<dbReference type="NCBIfam" id="TIGR01910">
    <property type="entry name" value="DapE-ArgE"/>
    <property type="match status" value="1"/>
</dbReference>
<evidence type="ECO:0000256" key="3">
    <source>
        <dbReference type="ARBA" id="ARBA00005130"/>
    </source>
</evidence>
<evidence type="ECO:0000313" key="13">
    <source>
        <dbReference type="EMBL" id="GGD73470.1"/>
    </source>
</evidence>
<keyword evidence="14" id="KW-1185">Reference proteome</keyword>
<dbReference type="InterPro" id="IPR002933">
    <property type="entry name" value="Peptidase_M20"/>
</dbReference>
<keyword evidence="7" id="KW-0479">Metal-binding</keyword>
<evidence type="ECO:0000256" key="7">
    <source>
        <dbReference type="ARBA" id="ARBA00022723"/>
    </source>
</evidence>
<dbReference type="InterPro" id="IPR050072">
    <property type="entry name" value="Peptidase_M20A"/>
</dbReference>